<dbReference type="InterPro" id="IPR032710">
    <property type="entry name" value="NTF2-like_dom_sf"/>
</dbReference>
<feature type="compositionally biased region" description="Basic and acidic residues" evidence="1">
    <location>
        <begin position="159"/>
        <end position="170"/>
    </location>
</feature>
<name>A0ABW1FNV0_9ACTN</name>
<dbReference type="Gene3D" id="3.10.450.50">
    <property type="match status" value="1"/>
</dbReference>
<dbReference type="InterPro" id="IPR011944">
    <property type="entry name" value="Steroid_delta5-4_isomerase"/>
</dbReference>
<dbReference type="RefSeq" id="WP_345077884.1">
    <property type="nucleotide sequence ID" value="NZ_BAAAWG010000002.1"/>
</dbReference>
<proteinExistence type="predicted"/>
<dbReference type="Pfam" id="PF14534">
    <property type="entry name" value="DUF4440"/>
    <property type="match status" value="1"/>
</dbReference>
<evidence type="ECO:0000256" key="1">
    <source>
        <dbReference type="SAM" id="MobiDB-lite"/>
    </source>
</evidence>
<gene>
    <name evidence="3" type="ORF">ACFP3M_20510</name>
</gene>
<feature type="region of interest" description="Disordered" evidence="1">
    <location>
        <begin position="140"/>
        <end position="170"/>
    </location>
</feature>
<dbReference type="SUPFAM" id="SSF54427">
    <property type="entry name" value="NTF2-like"/>
    <property type="match status" value="1"/>
</dbReference>
<feature type="domain" description="DUF4440" evidence="2">
    <location>
        <begin position="17"/>
        <end position="134"/>
    </location>
</feature>
<organism evidence="3 4">
    <name type="scientific">Streptomyces ramulosus</name>
    <dbReference type="NCBI Taxonomy" id="47762"/>
    <lineage>
        <taxon>Bacteria</taxon>
        <taxon>Bacillati</taxon>
        <taxon>Actinomycetota</taxon>
        <taxon>Actinomycetes</taxon>
        <taxon>Kitasatosporales</taxon>
        <taxon>Streptomycetaceae</taxon>
        <taxon>Streptomyces</taxon>
    </lineage>
</organism>
<evidence type="ECO:0000259" key="2">
    <source>
        <dbReference type="Pfam" id="PF14534"/>
    </source>
</evidence>
<keyword evidence="4" id="KW-1185">Reference proteome</keyword>
<dbReference type="Proteomes" id="UP001596241">
    <property type="component" value="Unassembled WGS sequence"/>
</dbReference>
<reference evidence="4" key="1">
    <citation type="journal article" date="2019" name="Int. J. Syst. Evol. Microbiol.">
        <title>The Global Catalogue of Microorganisms (GCM) 10K type strain sequencing project: providing services to taxonomists for standard genome sequencing and annotation.</title>
        <authorList>
            <consortium name="The Broad Institute Genomics Platform"/>
            <consortium name="The Broad Institute Genome Sequencing Center for Infectious Disease"/>
            <person name="Wu L."/>
            <person name="Ma J."/>
        </authorList>
    </citation>
    <scope>NUCLEOTIDE SEQUENCE [LARGE SCALE GENOMIC DNA]</scope>
    <source>
        <strain evidence="4">CGMCC 1.15809</strain>
    </source>
</reference>
<dbReference type="NCBIfam" id="TIGR02246">
    <property type="entry name" value="SgcJ/EcaC family oxidoreductase"/>
    <property type="match status" value="1"/>
</dbReference>
<comment type="caution">
    <text evidence="3">The sequence shown here is derived from an EMBL/GenBank/DDBJ whole genome shotgun (WGS) entry which is preliminary data.</text>
</comment>
<evidence type="ECO:0000313" key="4">
    <source>
        <dbReference type="Proteomes" id="UP001596241"/>
    </source>
</evidence>
<sequence length="170" mass="18191">MTTVRGIEESASREEEVAEVVARYEAAFNRNDAGAMNALFAPDTVFVNFSGTLVSGADRLHRAQSFVFAEGGPLAGITVRYTIENTAFLTPEVAVVHARQRSAGADGPTGSGSDPMEAVLTMTLMRDAAGQWRIRMAQNTPVAAHQGAPKPGAAPVRRPGVEEHRNESRR</sequence>
<accession>A0ABW1FNV0</accession>
<protein>
    <submittedName>
        <fullName evidence="3">SgcJ/EcaC family oxidoreductase</fullName>
    </submittedName>
</protein>
<dbReference type="EMBL" id="JBHSPW010000009">
    <property type="protein sequence ID" value="MFC5895183.1"/>
    <property type="molecule type" value="Genomic_DNA"/>
</dbReference>
<dbReference type="InterPro" id="IPR027843">
    <property type="entry name" value="DUF4440"/>
</dbReference>
<evidence type="ECO:0000313" key="3">
    <source>
        <dbReference type="EMBL" id="MFC5895183.1"/>
    </source>
</evidence>